<comment type="similarity">
    <text evidence="3">Belongs to the methyltransferase superfamily. ETFBKMT family.</text>
</comment>
<evidence type="ECO:0000313" key="9">
    <source>
        <dbReference type="Proteomes" id="UP001318040"/>
    </source>
</evidence>
<dbReference type="Gene3D" id="3.40.50.150">
    <property type="entry name" value="Vaccinia Virus protein VP39"/>
    <property type="match status" value="1"/>
</dbReference>
<comment type="catalytic activity">
    <reaction evidence="7">
        <text>L-lysyl-[protein] + 3 S-adenosyl-L-methionine = N(6),N(6),N(6)-trimethyl-L-lysyl-[protein] + 3 S-adenosyl-L-homocysteine + 3 H(+)</text>
        <dbReference type="Rhea" id="RHEA:54192"/>
        <dbReference type="Rhea" id="RHEA-COMP:9752"/>
        <dbReference type="Rhea" id="RHEA-COMP:13826"/>
        <dbReference type="ChEBI" id="CHEBI:15378"/>
        <dbReference type="ChEBI" id="CHEBI:29969"/>
        <dbReference type="ChEBI" id="CHEBI:57856"/>
        <dbReference type="ChEBI" id="CHEBI:59789"/>
        <dbReference type="ChEBI" id="CHEBI:61961"/>
    </reaction>
    <physiologicalReaction direction="left-to-right" evidence="7">
        <dbReference type="Rhea" id="RHEA:54193"/>
    </physiologicalReaction>
</comment>
<gene>
    <name evidence="10" type="primary">ETFBKMT</name>
</gene>
<dbReference type="Pfam" id="PF06325">
    <property type="entry name" value="PrmA"/>
    <property type="match status" value="1"/>
</dbReference>
<evidence type="ECO:0000256" key="7">
    <source>
        <dbReference type="ARBA" id="ARBA00049497"/>
    </source>
</evidence>
<sequence>MLPSLGPRLLATRGLSGLRLGPRWSPVAQGLRRPSGTHGGTGRPQGEAAVRDFIEANTEASREHLTPELMLRLLTPRCPLWTARPEMWPFPADPYWAIYWPGGQVLARFLLDQPGVVAGRAVLDLGSGCGAAAIAAAKAGASLVVANDIDPVAAVAISLNAELNGVRADSLRVVVRDLLSPHRAPSPPWDVLLLGDMFYDGTTVSSLLRWLETSLARRGQEMEPSAPTVLVGDPGRPVFLERCEAWLGARATAGTAPALRELARYELPESARRDNSGLSDGAVWTLRL</sequence>
<dbReference type="GO" id="GO:0032259">
    <property type="term" value="P:methylation"/>
    <property type="evidence" value="ECO:0007669"/>
    <property type="project" value="UniProtKB-KW"/>
</dbReference>
<dbReference type="PANTHER" id="PTHR43648:SF1">
    <property type="entry name" value="ELECTRON TRANSFER FLAVOPROTEIN BETA SUBUNIT LYSINE METHYLTRANSFERASE"/>
    <property type="match status" value="1"/>
</dbReference>
<dbReference type="KEGG" id="pmrn:116956465"/>
<dbReference type="Proteomes" id="UP001318040">
    <property type="component" value="Chromosome 65"/>
</dbReference>
<name>A0AAJ7UFW5_PETMA</name>
<dbReference type="PANTHER" id="PTHR43648">
    <property type="entry name" value="ELECTRON TRANSFER FLAVOPROTEIN BETA SUBUNIT LYSINE METHYLTRANSFERASE"/>
    <property type="match status" value="1"/>
</dbReference>
<organism evidence="9 10">
    <name type="scientific">Petromyzon marinus</name>
    <name type="common">Sea lamprey</name>
    <dbReference type="NCBI Taxonomy" id="7757"/>
    <lineage>
        <taxon>Eukaryota</taxon>
        <taxon>Metazoa</taxon>
        <taxon>Chordata</taxon>
        <taxon>Craniata</taxon>
        <taxon>Vertebrata</taxon>
        <taxon>Cyclostomata</taxon>
        <taxon>Hyperoartia</taxon>
        <taxon>Petromyzontiformes</taxon>
        <taxon>Petromyzontidae</taxon>
        <taxon>Petromyzon</taxon>
    </lineage>
</organism>
<dbReference type="SUPFAM" id="SSF53335">
    <property type="entry name" value="S-adenosyl-L-methionine-dependent methyltransferases"/>
    <property type="match status" value="1"/>
</dbReference>
<dbReference type="CTD" id="254013"/>
<dbReference type="InterPro" id="IPR050078">
    <property type="entry name" value="Ribosomal_L11_MeTrfase_PrmA"/>
</dbReference>
<evidence type="ECO:0000256" key="6">
    <source>
        <dbReference type="ARBA" id="ARBA00042266"/>
    </source>
</evidence>
<feature type="region of interest" description="Disordered" evidence="8">
    <location>
        <begin position="26"/>
        <end position="46"/>
    </location>
</feature>
<keyword evidence="9" id="KW-1185">Reference proteome</keyword>
<evidence type="ECO:0000256" key="1">
    <source>
        <dbReference type="ARBA" id="ARBA00022603"/>
    </source>
</evidence>
<dbReference type="GO" id="GO:0005759">
    <property type="term" value="C:mitochondrial matrix"/>
    <property type="evidence" value="ECO:0007669"/>
    <property type="project" value="TreeGrafter"/>
</dbReference>
<proteinExistence type="inferred from homology"/>
<evidence type="ECO:0000256" key="4">
    <source>
        <dbReference type="ARBA" id="ARBA00040322"/>
    </source>
</evidence>
<keyword evidence="2" id="KW-0808">Transferase</keyword>
<evidence type="ECO:0000256" key="5">
    <source>
        <dbReference type="ARBA" id="ARBA00041867"/>
    </source>
</evidence>
<dbReference type="AlphaFoldDB" id="A0AAJ7UFW5"/>
<reference evidence="10" key="1">
    <citation type="submission" date="2025-08" db="UniProtKB">
        <authorList>
            <consortium name="RefSeq"/>
        </authorList>
    </citation>
    <scope>IDENTIFICATION</scope>
    <source>
        <tissue evidence="10">Sperm</tissue>
    </source>
</reference>
<keyword evidence="1 10" id="KW-0489">Methyltransferase</keyword>
<accession>A0AAJ7UFW5</accession>
<evidence type="ECO:0000256" key="2">
    <source>
        <dbReference type="ARBA" id="ARBA00022679"/>
    </source>
</evidence>
<dbReference type="GO" id="GO:0016279">
    <property type="term" value="F:protein-lysine N-methyltransferase activity"/>
    <property type="evidence" value="ECO:0007669"/>
    <property type="project" value="TreeGrafter"/>
</dbReference>
<evidence type="ECO:0000256" key="8">
    <source>
        <dbReference type="SAM" id="MobiDB-lite"/>
    </source>
</evidence>
<protein>
    <recommendedName>
        <fullName evidence="4">Electron transfer flavoprotein beta subunit lysine methyltransferase</fullName>
    </recommendedName>
    <alternativeName>
        <fullName evidence="6">ETFB lysine methyltransferase</fullName>
    </alternativeName>
    <alternativeName>
        <fullName evidence="5">Protein N-lysine methyltransferase METTL20</fullName>
    </alternativeName>
</protein>
<evidence type="ECO:0000313" key="10">
    <source>
        <dbReference type="RefSeq" id="XP_032834018.1"/>
    </source>
</evidence>
<evidence type="ECO:0000256" key="3">
    <source>
        <dbReference type="ARBA" id="ARBA00037932"/>
    </source>
</evidence>
<dbReference type="InterPro" id="IPR029063">
    <property type="entry name" value="SAM-dependent_MTases_sf"/>
</dbReference>
<dbReference type="RefSeq" id="XP_032834018.1">
    <property type="nucleotide sequence ID" value="XM_032978127.1"/>
</dbReference>